<dbReference type="EMBL" id="JAGFPW010000006">
    <property type="protein sequence ID" value="MBO3794570.1"/>
    <property type="molecule type" value="Genomic_DNA"/>
</dbReference>
<evidence type="ECO:0000313" key="3">
    <source>
        <dbReference type="Proteomes" id="UP000665181"/>
    </source>
</evidence>
<accession>A0A8I1WCY3</accession>
<proteinExistence type="predicted"/>
<sequence>MSAEKIKCSSCGKEQNANQYYISESPFNSATGKLSVCKSCLQNEFQKDKDNLKNVQNILRMIDRPFVYDLWVSAVNESESKKKSAGNVLGTYMKNIGMKDYKSKTWADSEFNDPSQETDTTEPKDVNEDKIWGNGFSKQDLDYLNNFYRSYSENYATDTPVQVNLYRNIAKVHLQADKELANGSIKQYKDLLELSSKLHNDGNIKPIQSTGANDDKGLSSYGLWIKTIEQTEPCEAFEHKKEYEDYDKFNTYIQRWFVRPFKNIFNISKDFDVND</sequence>
<protein>
    <submittedName>
        <fullName evidence="2">Uncharacterized protein</fullName>
    </submittedName>
</protein>
<feature type="region of interest" description="Disordered" evidence="1">
    <location>
        <begin position="107"/>
        <end position="127"/>
    </location>
</feature>
<organism evidence="2 3">
    <name type="scientific">Bacillus subtilis</name>
    <dbReference type="NCBI Taxonomy" id="1423"/>
    <lineage>
        <taxon>Bacteria</taxon>
        <taxon>Bacillati</taxon>
        <taxon>Bacillota</taxon>
        <taxon>Bacilli</taxon>
        <taxon>Bacillales</taxon>
        <taxon>Bacillaceae</taxon>
        <taxon>Bacillus</taxon>
    </lineage>
</organism>
<dbReference type="RefSeq" id="WP_144500934.1">
    <property type="nucleotide sequence ID" value="NZ_JAGFPW010000006.1"/>
</dbReference>
<reference evidence="2" key="1">
    <citation type="submission" date="2021-03" db="EMBL/GenBank/DDBJ databases">
        <title>Isolation of Bacillus subtilis from fermented food sample.</title>
        <authorList>
            <person name="Lakshmanan V."/>
            <person name="Athira K."/>
            <person name="Rajagopal K."/>
        </authorList>
    </citation>
    <scope>NUCLEOTIDE SEQUENCE</scope>
    <source>
        <strain evidence="2">S1</strain>
    </source>
</reference>
<dbReference type="Proteomes" id="UP000665181">
    <property type="component" value="Unassembled WGS sequence"/>
</dbReference>
<name>A0A8I1WCY3_BACIU</name>
<comment type="caution">
    <text evidence="2">The sequence shown here is derived from an EMBL/GenBank/DDBJ whole genome shotgun (WGS) entry which is preliminary data.</text>
</comment>
<gene>
    <name evidence="2" type="ORF">J5227_09645</name>
</gene>
<dbReference type="AlphaFoldDB" id="A0A8I1WCY3"/>
<evidence type="ECO:0000313" key="2">
    <source>
        <dbReference type="EMBL" id="MBO3794570.1"/>
    </source>
</evidence>
<evidence type="ECO:0000256" key="1">
    <source>
        <dbReference type="SAM" id="MobiDB-lite"/>
    </source>
</evidence>